<reference evidence="4" key="1">
    <citation type="submission" date="2022-02" db="EMBL/GenBank/DDBJ databases">
        <authorList>
            <person name="Henning P.M."/>
            <person name="McCubbin A.G."/>
            <person name="Shore J.S."/>
        </authorList>
    </citation>
    <scope>NUCLEOTIDE SEQUENCE</scope>
    <source>
        <strain evidence="4">F60SS</strain>
        <tissue evidence="4">Leaves</tissue>
    </source>
</reference>
<protein>
    <recommendedName>
        <fullName evidence="6">NAD-dependent epimerase/dehydratase domain-containing protein</fullName>
    </recommendedName>
</protein>
<gene>
    <name evidence="4" type="ORF">Tsubulata_049168</name>
</gene>
<keyword evidence="1" id="KW-0521">NADP</keyword>
<dbReference type="OrthoDB" id="2735536at2759"/>
<dbReference type="Gene3D" id="3.40.50.720">
    <property type="entry name" value="NAD(P)-binding Rossmann-like Domain"/>
    <property type="match status" value="1"/>
</dbReference>
<keyword evidence="5" id="KW-1185">Reference proteome</keyword>
<accession>A0A9Q0FY43</accession>
<dbReference type="Proteomes" id="UP001141552">
    <property type="component" value="Unassembled WGS sequence"/>
</dbReference>
<dbReference type="GO" id="GO:0016616">
    <property type="term" value="F:oxidoreductase activity, acting on the CH-OH group of donors, NAD or NADP as acceptor"/>
    <property type="evidence" value="ECO:0007669"/>
    <property type="project" value="TreeGrafter"/>
</dbReference>
<keyword evidence="2" id="KW-0560">Oxidoreductase</keyword>
<reference evidence="4" key="2">
    <citation type="journal article" date="2023" name="Plants (Basel)">
        <title>Annotation of the Turnera subulata (Passifloraceae) Draft Genome Reveals the S-Locus Evolved after the Divergence of Turneroideae from Passifloroideae in a Stepwise Manner.</title>
        <authorList>
            <person name="Henning P.M."/>
            <person name="Roalson E.H."/>
            <person name="Mir W."/>
            <person name="McCubbin A.G."/>
            <person name="Shore J.S."/>
        </authorList>
    </citation>
    <scope>NUCLEOTIDE SEQUENCE</scope>
    <source>
        <strain evidence="4">F60SS</strain>
    </source>
</reference>
<evidence type="ECO:0000313" key="4">
    <source>
        <dbReference type="EMBL" id="KAJ4838820.1"/>
    </source>
</evidence>
<evidence type="ECO:0000256" key="3">
    <source>
        <dbReference type="SAM" id="SignalP"/>
    </source>
</evidence>
<feature type="signal peptide" evidence="3">
    <location>
        <begin position="1"/>
        <end position="19"/>
    </location>
</feature>
<dbReference type="AlphaFoldDB" id="A0A9Q0FY43"/>
<dbReference type="InterPro" id="IPR050425">
    <property type="entry name" value="NAD(P)_dehydrat-like"/>
</dbReference>
<evidence type="ECO:0000256" key="2">
    <source>
        <dbReference type="ARBA" id="ARBA00023002"/>
    </source>
</evidence>
<dbReference type="SUPFAM" id="SSF51735">
    <property type="entry name" value="NAD(P)-binding Rossmann-fold domains"/>
    <property type="match status" value="1"/>
</dbReference>
<evidence type="ECO:0008006" key="6">
    <source>
        <dbReference type="Google" id="ProtNLM"/>
    </source>
</evidence>
<dbReference type="InterPro" id="IPR036291">
    <property type="entry name" value="NAD(P)-bd_dom_sf"/>
</dbReference>
<dbReference type="PANTHER" id="PTHR10366:SF563">
    <property type="entry name" value="CINNAMOYL-COA REDUCTASE 16"/>
    <property type="match status" value="1"/>
</dbReference>
<evidence type="ECO:0000313" key="5">
    <source>
        <dbReference type="Proteomes" id="UP001141552"/>
    </source>
</evidence>
<sequence length="135" mass="15367">MFKLLVIFSVIFLSLLVLMEIIPGNKEEYGALLDFSMVHTDDVARAHIFLLEYPDAKGRYICSSDRKTIEDLSKFLSAKYPEFPIPTVESLKDVKGHRAVGVTSKKLIDSGFQYKYGPDEMFDEAIQCCKEKGYL</sequence>
<name>A0A9Q0FY43_9ROSI</name>
<dbReference type="PANTHER" id="PTHR10366">
    <property type="entry name" value="NAD DEPENDENT EPIMERASE/DEHYDRATASE"/>
    <property type="match status" value="1"/>
</dbReference>
<organism evidence="4 5">
    <name type="scientific">Turnera subulata</name>
    <dbReference type="NCBI Taxonomy" id="218843"/>
    <lineage>
        <taxon>Eukaryota</taxon>
        <taxon>Viridiplantae</taxon>
        <taxon>Streptophyta</taxon>
        <taxon>Embryophyta</taxon>
        <taxon>Tracheophyta</taxon>
        <taxon>Spermatophyta</taxon>
        <taxon>Magnoliopsida</taxon>
        <taxon>eudicotyledons</taxon>
        <taxon>Gunneridae</taxon>
        <taxon>Pentapetalae</taxon>
        <taxon>rosids</taxon>
        <taxon>fabids</taxon>
        <taxon>Malpighiales</taxon>
        <taxon>Passifloraceae</taxon>
        <taxon>Turnera</taxon>
    </lineage>
</organism>
<comment type="caution">
    <text evidence="4">The sequence shown here is derived from an EMBL/GenBank/DDBJ whole genome shotgun (WGS) entry which is preliminary data.</text>
</comment>
<proteinExistence type="predicted"/>
<evidence type="ECO:0000256" key="1">
    <source>
        <dbReference type="ARBA" id="ARBA00022857"/>
    </source>
</evidence>
<keyword evidence="3" id="KW-0732">Signal</keyword>
<dbReference type="EMBL" id="JAKUCV010003469">
    <property type="protein sequence ID" value="KAJ4838820.1"/>
    <property type="molecule type" value="Genomic_DNA"/>
</dbReference>
<feature type="chain" id="PRO_5040112165" description="NAD-dependent epimerase/dehydratase domain-containing protein" evidence="3">
    <location>
        <begin position="20"/>
        <end position="135"/>
    </location>
</feature>